<dbReference type="Proteomes" id="UP000660262">
    <property type="component" value="Unassembled WGS sequence"/>
</dbReference>
<comment type="caution">
    <text evidence="2">The sequence shown here is derived from an EMBL/GenBank/DDBJ whole genome shotgun (WGS) entry which is preliminary data.</text>
</comment>
<proteinExistence type="predicted"/>
<keyword evidence="3" id="KW-1185">Reference proteome</keyword>
<organism evidence="2 3">
    <name type="scientific">Pycnococcus provasolii</name>
    <dbReference type="NCBI Taxonomy" id="41880"/>
    <lineage>
        <taxon>Eukaryota</taxon>
        <taxon>Viridiplantae</taxon>
        <taxon>Chlorophyta</taxon>
        <taxon>Pseudoscourfieldiophyceae</taxon>
        <taxon>Pseudoscourfieldiales</taxon>
        <taxon>Pycnococcaceae</taxon>
        <taxon>Pycnococcus</taxon>
    </lineage>
</organism>
<feature type="compositionally biased region" description="Basic and acidic residues" evidence="1">
    <location>
        <begin position="194"/>
        <end position="212"/>
    </location>
</feature>
<evidence type="ECO:0000313" key="3">
    <source>
        <dbReference type="Proteomes" id="UP000660262"/>
    </source>
</evidence>
<feature type="region of interest" description="Disordered" evidence="1">
    <location>
        <begin position="69"/>
        <end position="117"/>
    </location>
</feature>
<feature type="region of interest" description="Disordered" evidence="1">
    <location>
        <begin position="192"/>
        <end position="212"/>
    </location>
</feature>
<accession>A0A830HRS8</accession>
<evidence type="ECO:0000313" key="2">
    <source>
        <dbReference type="EMBL" id="GHP07657.1"/>
    </source>
</evidence>
<evidence type="ECO:0000256" key="1">
    <source>
        <dbReference type="SAM" id="MobiDB-lite"/>
    </source>
</evidence>
<dbReference type="EMBL" id="BNJQ01000017">
    <property type="protein sequence ID" value="GHP07657.1"/>
    <property type="molecule type" value="Genomic_DNA"/>
</dbReference>
<dbReference type="AlphaFoldDB" id="A0A830HRS8"/>
<gene>
    <name evidence="2" type="ORF">PPROV_000639900</name>
</gene>
<reference evidence="2" key="1">
    <citation type="submission" date="2020-10" db="EMBL/GenBank/DDBJ databases">
        <title>Unveiling of a novel bifunctional photoreceptor, Dualchrome1, isolated from a cosmopolitan green alga.</title>
        <authorList>
            <person name="Suzuki S."/>
            <person name="Kawachi M."/>
        </authorList>
    </citation>
    <scope>NUCLEOTIDE SEQUENCE</scope>
    <source>
        <strain evidence="2">NIES 2893</strain>
    </source>
</reference>
<sequence>MTTSENAGLVGKLVGKPGAVANSGAPKDLQHNRSCVVRNIGDNIARLSAIPCSTYTDEDRRSMVEQWNQGSGSLNITTTNQPPSSSSNNFRPKQARQHQAEGGGGKEQARVSSNKGGSETIATYTASLAATKPSQRIILPTSGVSIGVQAAPTGWTRYYFDDKQIQRAVQPRSFGGTKKMLLNAEAKGRWKVSRNTEEEGTTQKREKAASDI</sequence>
<name>A0A830HRS8_9CHLO</name>
<protein>
    <submittedName>
        <fullName evidence="2">Uncharacterized protein</fullName>
    </submittedName>
</protein>
<feature type="compositionally biased region" description="Low complexity" evidence="1">
    <location>
        <begin position="75"/>
        <end position="89"/>
    </location>
</feature>